<evidence type="ECO:0000313" key="8">
    <source>
        <dbReference type="Proteomes" id="UP000516305"/>
    </source>
</evidence>
<organism evidence="7 8">
    <name type="scientific">Croceimicrobium hydrocarbonivorans</name>
    <dbReference type="NCBI Taxonomy" id="2761580"/>
    <lineage>
        <taxon>Bacteria</taxon>
        <taxon>Pseudomonadati</taxon>
        <taxon>Bacteroidota</taxon>
        <taxon>Flavobacteriia</taxon>
        <taxon>Flavobacteriales</taxon>
        <taxon>Owenweeksiaceae</taxon>
        <taxon>Croceimicrobium</taxon>
    </lineage>
</organism>
<reference evidence="7 8" key="1">
    <citation type="submission" date="2020-08" db="EMBL/GenBank/DDBJ databases">
        <title>Croceimicrobium hydrocarbonivorans gen. nov., sp. nov., a novel marine bacterium isolated from a bacterial consortium that degrades polyethylene terephthalate.</title>
        <authorList>
            <person name="Liu R."/>
        </authorList>
    </citation>
    <scope>NUCLEOTIDE SEQUENCE [LARGE SCALE GENOMIC DNA]</scope>
    <source>
        <strain evidence="7 8">A20-9</strain>
    </source>
</reference>
<feature type="transmembrane region" description="Helical" evidence="6">
    <location>
        <begin position="204"/>
        <end position="231"/>
    </location>
</feature>
<dbReference type="Proteomes" id="UP000516305">
    <property type="component" value="Chromosome"/>
</dbReference>
<keyword evidence="3 6" id="KW-0812">Transmembrane</keyword>
<comment type="subcellular location">
    <subcellularLocation>
        <location evidence="1">Membrane</location>
        <topology evidence="1">Multi-pass membrane protein</topology>
    </subcellularLocation>
</comment>
<evidence type="ECO:0000256" key="2">
    <source>
        <dbReference type="ARBA" id="ARBA00010544"/>
    </source>
</evidence>
<name>A0A7H0VDM8_9FLAO</name>
<proteinExistence type="inferred from homology"/>
<feature type="transmembrane region" description="Helical" evidence="6">
    <location>
        <begin position="110"/>
        <end position="134"/>
    </location>
</feature>
<feature type="transmembrane region" description="Helical" evidence="6">
    <location>
        <begin position="172"/>
        <end position="192"/>
    </location>
</feature>
<dbReference type="AlphaFoldDB" id="A0A7H0VDM8"/>
<feature type="transmembrane region" description="Helical" evidence="6">
    <location>
        <begin position="140"/>
        <end position="160"/>
    </location>
</feature>
<evidence type="ECO:0000256" key="1">
    <source>
        <dbReference type="ARBA" id="ARBA00004141"/>
    </source>
</evidence>
<dbReference type="Pfam" id="PF03379">
    <property type="entry name" value="CcmB"/>
    <property type="match status" value="1"/>
</dbReference>
<keyword evidence="4 6" id="KW-1133">Transmembrane helix</keyword>
<evidence type="ECO:0000313" key="7">
    <source>
        <dbReference type="EMBL" id="QNR23826.1"/>
    </source>
</evidence>
<evidence type="ECO:0000256" key="4">
    <source>
        <dbReference type="ARBA" id="ARBA00022989"/>
    </source>
</evidence>
<keyword evidence="8" id="KW-1185">Reference proteome</keyword>
<gene>
    <name evidence="7" type="ORF">H4K34_15830</name>
</gene>
<keyword evidence="5 6" id="KW-0472">Membrane</keyword>
<dbReference type="EMBL" id="CP060139">
    <property type="protein sequence ID" value="QNR23826.1"/>
    <property type="molecule type" value="Genomic_DNA"/>
</dbReference>
<dbReference type="InterPro" id="IPR003544">
    <property type="entry name" value="Cyt_c_biogenesis_CcmB"/>
</dbReference>
<dbReference type="GO" id="GO:0016020">
    <property type="term" value="C:membrane"/>
    <property type="evidence" value="ECO:0007669"/>
    <property type="project" value="UniProtKB-SubCell"/>
</dbReference>
<feature type="transmembrane region" description="Helical" evidence="6">
    <location>
        <begin position="62"/>
        <end position="82"/>
    </location>
</feature>
<evidence type="ECO:0000256" key="3">
    <source>
        <dbReference type="ARBA" id="ARBA00022692"/>
    </source>
</evidence>
<accession>A0A7H0VDM8</accession>
<feature type="transmembrane region" description="Helical" evidence="6">
    <location>
        <begin position="38"/>
        <end position="56"/>
    </location>
</feature>
<dbReference type="GO" id="GO:0015232">
    <property type="term" value="F:heme transmembrane transporter activity"/>
    <property type="evidence" value="ECO:0007669"/>
    <property type="project" value="InterPro"/>
</dbReference>
<sequence length="233" mass="26455">MEVALKASLSTLPLPFMKSISKIVVLNFKLEWSERRSYFSLLIYVLSTVYLSNLVFKEQLSVQSWNAFFWVIFLFAAVQAAYRSFSYEADQRFLLYYGWLKPEHLILGKIAYNFIYLWILALCTTAVFGFFAGFPIEDPWAFITILSLSALGFSAILTLVAGISAKAGNNPALPAILSIPLLYPQILTLSHLSERSLTGFDWEINARLILVIALLALVSLLLAFLLFPYLWRD</sequence>
<evidence type="ECO:0000256" key="5">
    <source>
        <dbReference type="ARBA" id="ARBA00023136"/>
    </source>
</evidence>
<comment type="similarity">
    <text evidence="2">Belongs to the CcmB/CycW/HelB family.</text>
</comment>
<dbReference type="KEGG" id="chyd:H4K34_15830"/>
<dbReference type="RefSeq" id="WP_210758361.1">
    <property type="nucleotide sequence ID" value="NZ_CP060139.1"/>
</dbReference>
<dbReference type="GO" id="GO:0017004">
    <property type="term" value="P:cytochrome complex assembly"/>
    <property type="evidence" value="ECO:0007669"/>
    <property type="project" value="InterPro"/>
</dbReference>
<protein>
    <submittedName>
        <fullName evidence="7">ABC transporter permease</fullName>
    </submittedName>
</protein>
<evidence type="ECO:0000256" key="6">
    <source>
        <dbReference type="SAM" id="Phobius"/>
    </source>
</evidence>